<dbReference type="PANTHER" id="PTHR22777:SF32">
    <property type="entry name" value="UPF0053 INNER MEMBRANE PROTEIN YFJD"/>
    <property type="match status" value="1"/>
</dbReference>
<dbReference type="InterPro" id="IPR005170">
    <property type="entry name" value="Transptr-assoc_dom"/>
</dbReference>
<dbReference type="Pfam" id="PF03471">
    <property type="entry name" value="CorC_HlyC"/>
    <property type="match status" value="1"/>
</dbReference>
<dbReference type="SUPFAM" id="SSF56176">
    <property type="entry name" value="FAD-binding/transporter-associated domain-like"/>
    <property type="match status" value="1"/>
</dbReference>
<dbReference type="SUPFAM" id="SSF54631">
    <property type="entry name" value="CBS-domain pair"/>
    <property type="match status" value="1"/>
</dbReference>
<keyword evidence="3" id="KW-0472">Membrane</keyword>
<comment type="similarity">
    <text evidence="2">Belongs to the UPF0053 family.</text>
</comment>
<protein>
    <recommendedName>
        <fullName evidence="6">CBS domain-containing protein</fullName>
    </recommendedName>
</protein>
<feature type="non-terminal residue" evidence="7">
    <location>
        <position position="271"/>
    </location>
</feature>
<keyword evidence="5" id="KW-0129">CBS domain</keyword>
<dbReference type="InterPro" id="IPR000644">
    <property type="entry name" value="CBS_dom"/>
</dbReference>
<evidence type="ECO:0000259" key="6">
    <source>
        <dbReference type="PROSITE" id="PS51371"/>
    </source>
</evidence>
<gene>
    <name evidence="7" type="ORF">METZ01_LOCUS421978</name>
</gene>
<feature type="non-terminal residue" evidence="7">
    <location>
        <position position="1"/>
    </location>
</feature>
<keyword evidence="3" id="KW-1003">Cell membrane</keyword>
<proteinExistence type="inferred from homology"/>
<dbReference type="Gene3D" id="3.30.465.10">
    <property type="match status" value="1"/>
</dbReference>
<dbReference type="Gene3D" id="3.10.580.10">
    <property type="entry name" value="CBS-domain"/>
    <property type="match status" value="1"/>
</dbReference>
<evidence type="ECO:0000256" key="3">
    <source>
        <dbReference type="ARBA" id="ARBA00022475"/>
    </source>
</evidence>
<reference evidence="7" key="1">
    <citation type="submission" date="2018-05" db="EMBL/GenBank/DDBJ databases">
        <authorList>
            <person name="Lanie J.A."/>
            <person name="Ng W.-L."/>
            <person name="Kazmierczak K.M."/>
            <person name="Andrzejewski T.M."/>
            <person name="Davidsen T.M."/>
            <person name="Wayne K.J."/>
            <person name="Tettelin H."/>
            <person name="Glass J.I."/>
            <person name="Rusch D."/>
            <person name="Podicherti R."/>
            <person name="Tsui H.-C.T."/>
            <person name="Winkler M.E."/>
        </authorList>
    </citation>
    <scope>NUCLEOTIDE SEQUENCE</scope>
</reference>
<dbReference type="AlphaFoldDB" id="A0A382XE31"/>
<dbReference type="InterPro" id="IPR036318">
    <property type="entry name" value="FAD-bd_PCMH-like_sf"/>
</dbReference>
<keyword evidence="4" id="KW-0677">Repeat</keyword>
<evidence type="ECO:0000256" key="1">
    <source>
        <dbReference type="ARBA" id="ARBA00004651"/>
    </source>
</evidence>
<dbReference type="GO" id="GO:0050660">
    <property type="term" value="F:flavin adenine dinucleotide binding"/>
    <property type="evidence" value="ECO:0007669"/>
    <property type="project" value="InterPro"/>
</dbReference>
<dbReference type="CDD" id="cd04590">
    <property type="entry name" value="CBS_pair_CorC_HlyC_assoc"/>
    <property type="match status" value="1"/>
</dbReference>
<feature type="domain" description="CBS" evidence="6">
    <location>
        <begin position="68"/>
        <end position="127"/>
    </location>
</feature>
<comment type="subcellular location">
    <subcellularLocation>
        <location evidence="1">Cell membrane</location>
        <topology evidence="1">Multi-pass membrane protein</topology>
    </subcellularLocation>
</comment>
<evidence type="ECO:0000256" key="4">
    <source>
        <dbReference type="ARBA" id="ARBA00022737"/>
    </source>
</evidence>
<evidence type="ECO:0000256" key="2">
    <source>
        <dbReference type="ARBA" id="ARBA00006337"/>
    </source>
</evidence>
<dbReference type="Pfam" id="PF00571">
    <property type="entry name" value="CBS"/>
    <property type="match status" value="2"/>
</dbReference>
<sequence length="271" mass="30690">PIIIILRKTSRMDFVSNLNDSASELDEKRDDIQHAYEQVDDPEAIEEEQKEMISNVFDFRESTVYAAMTPRTEISAVSQTDSLEKILHTFIDSGHSKLPVYEKDLDNITGIVYLYDLFHSPENINDVIKPVLHVPYSKPAMDLMTEFQSTHHAMAIVLDEHGGSAGLITAEDLFEELFGEFEDEFDENLEKGAQLDDGSIIVNARMEWTDFNKEFGPIIPKGEYETIGGYIISELGRIPNKGEHLFMSIGQIMIVNASARKINQVQIYPAE</sequence>
<dbReference type="InterPro" id="IPR016169">
    <property type="entry name" value="FAD-bd_PCMH_sub2"/>
</dbReference>
<evidence type="ECO:0000313" key="7">
    <source>
        <dbReference type="EMBL" id="SVD69124.1"/>
    </source>
</evidence>
<dbReference type="FunFam" id="3.10.580.10:FF:000002">
    <property type="entry name" value="Magnesium/cobalt efflux protein CorC"/>
    <property type="match status" value="1"/>
</dbReference>
<accession>A0A382XE31</accession>
<name>A0A382XE31_9ZZZZ</name>
<dbReference type="SMART" id="SM01091">
    <property type="entry name" value="CorC_HlyC"/>
    <property type="match status" value="1"/>
</dbReference>
<evidence type="ECO:0000256" key="5">
    <source>
        <dbReference type="ARBA" id="ARBA00023122"/>
    </source>
</evidence>
<dbReference type="PANTHER" id="PTHR22777">
    <property type="entry name" value="HEMOLYSIN-RELATED"/>
    <property type="match status" value="1"/>
</dbReference>
<dbReference type="PROSITE" id="PS51371">
    <property type="entry name" value="CBS"/>
    <property type="match status" value="1"/>
</dbReference>
<dbReference type="InterPro" id="IPR046342">
    <property type="entry name" value="CBS_dom_sf"/>
</dbReference>
<dbReference type="EMBL" id="UINC01166915">
    <property type="protein sequence ID" value="SVD69124.1"/>
    <property type="molecule type" value="Genomic_DNA"/>
</dbReference>
<organism evidence="7">
    <name type="scientific">marine metagenome</name>
    <dbReference type="NCBI Taxonomy" id="408172"/>
    <lineage>
        <taxon>unclassified sequences</taxon>
        <taxon>metagenomes</taxon>
        <taxon>ecological metagenomes</taxon>
    </lineage>
</organism>
<dbReference type="GO" id="GO:0005886">
    <property type="term" value="C:plasma membrane"/>
    <property type="evidence" value="ECO:0007669"/>
    <property type="project" value="UniProtKB-SubCell"/>
</dbReference>
<dbReference type="InterPro" id="IPR044751">
    <property type="entry name" value="Ion_transp-like_CBS"/>
</dbReference>